<proteinExistence type="predicted"/>
<accession>A0ACC2N187</accession>
<reference evidence="1" key="1">
    <citation type="submission" date="2023-04" db="EMBL/GenBank/DDBJ databases">
        <title>A chromosome-level genome assembly of the parasitoid wasp Eretmocerus hayati.</title>
        <authorList>
            <person name="Zhong Y."/>
            <person name="Liu S."/>
            <person name="Liu Y."/>
        </authorList>
    </citation>
    <scope>NUCLEOTIDE SEQUENCE</scope>
    <source>
        <strain evidence="1">ZJU_SS_LIU_2023</strain>
    </source>
</reference>
<organism evidence="1 2">
    <name type="scientific">Eretmocerus hayati</name>
    <dbReference type="NCBI Taxonomy" id="131215"/>
    <lineage>
        <taxon>Eukaryota</taxon>
        <taxon>Metazoa</taxon>
        <taxon>Ecdysozoa</taxon>
        <taxon>Arthropoda</taxon>
        <taxon>Hexapoda</taxon>
        <taxon>Insecta</taxon>
        <taxon>Pterygota</taxon>
        <taxon>Neoptera</taxon>
        <taxon>Endopterygota</taxon>
        <taxon>Hymenoptera</taxon>
        <taxon>Apocrita</taxon>
        <taxon>Proctotrupomorpha</taxon>
        <taxon>Chalcidoidea</taxon>
        <taxon>Aphelinidae</taxon>
        <taxon>Aphelininae</taxon>
        <taxon>Eretmocerus</taxon>
    </lineage>
</organism>
<keyword evidence="2" id="KW-1185">Reference proteome</keyword>
<sequence length="421" mass="47663">MLYSTIKLYILAITLARTNSFLIPNVSSFSKELNYLDEEAVLSTSQQLVTSGESYLYAICESQGKYVKFNKCNVTIETPAFPNATFREVCHVDVLLSNPNDFTTKLKLYPMEDDKVLLSWIIKDHDYKTKQTIIRILHMFDCSHTDVSIPAETIITLIPYETAFDVIFINNTLCGSDYCTLHFSEDGKKISGPSKFMPNIKISYVVAIEPVTENSPAKGFYVLGQHKKEIPDSFLVAQVTPDGSKAIEILKSKGYDMIKSSNAHELYSICWSMQRTKITCKQYDVKGSLKMSTVVEFLDEPHADHVRWLQQHNLQGGGLLLVTGKAIHENRQLFDSYSIIKIRPDGRRERPLEIDGLGFKCYTISKLTVDVAESDHEICVHFACERSEHGSHGIESRLKFSSRCLPKEFVSLAKRKPSSLN</sequence>
<protein>
    <submittedName>
        <fullName evidence="1">Uncharacterized protein</fullName>
    </submittedName>
</protein>
<gene>
    <name evidence="1" type="ORF">QAD02_006572</name>
</gene>
<dbReference type="Proteomes" id="UP001239111">
    <property type="component" value="Chromosome 4"/>
</dbReference>
<evidence type="ECO:0000313" key="2">
    <source>
        <dbReference type="Proteomes" id="UP001239111"/>
    </source>
</evidence>
<evidence type="ECO:0000313" key="1">
    <source>
        <dbReference type="EMBL" id="KAJ8664910.1"/>
    </source>
</evidence>
<comment type="caution">
    <text evidence="1">The sequence shown here is derived from an EMBL/GenBank/DDBJ whole genome shotgun (WGS) entry which is preliminary data.</text>
</comment>
<name>A0ACC2N187_9HYME</name>
<dbReference type="EMBL" id="CM056744">
    <property type="protein sequence ID" value="KAJ8664910.1"/>
    <property type="molecule type" value="Genomic_DNA"/>
</dbReference>